<accession>D1PSM0</accession>
<dbReference type="eggNOG" id="COG0358">
    <property type="taxonomic scope" value="Bacteria"/>
</dbReference>
<keyword evidence="4" id="KW-1185">Reference proteome</keyword>
<gene>
    <name evidence="3" type="ORF">SUBVAR_07403</name>
</gene>
<evidence type="ECO:0000313" key="3">
    <source>
        <dbReference type="EMBL" id="EFB74306.1"/>
    </source>
</evidence>
<name>D1PSM0_9FIRM</name>
<dbReference type="EMBL" id="ACBY02000078">
    <property type="protein sequence ID" value="EFB74306.1"/>
    <property type="molecule type" value="Genomic_DNA"/>
</dbReference>
<dbReference type="RefSeq" id="WP_007048748.1">
    <property type="nucleotide sequence ID" value="NZ_GG704773.1"/>
</dbReference>
<organism evidence="3 4">
    <name type="scientific">Subdoligranulum variabile DSM 15176</name>
    <dbReference type="NCBI Taxonomy" id="411471"/>
    <lineage>
        <taxon>Bacteria</taxon>
        <taxon>Bacillati</taxon>
        <taxon>Bacillota</taxon>
        <taxon>Clostridia</taxon>
        <taxon>Eubacteriales</taxon>
        <taxon>Oscillospiraceae</taxon>
        <taxon>Subdoligranulum</taxon>
    </lineage>
</organism>
<reference evidence="3" key="1">
    <citation type="submission" date="2009-12" db="EMBL/GenBank/DDBJ databases">
        <authorList>
            <person name="Weinstock G."/>
            <person name="Sodergren E."/>
            <person name="Clifton S."/>
            <person name="Fulton L."/>
            <person name="Fulton B."/>
            <person name="Courtney L."/>
            <person name="Fronick C."/>
            <person name="Harrison M."/>
            <person name="Strong C."/>
            <person name="Farmer C."/>
            <person name="Delahaunty K."/>
            <person name="Markovic C."/>
            <person name="Hall O."/>
            <person name="Minx P."/>
            <person name="Tomlinson C."/>
            <person name="Mitreva M."/>
            <person name="Nelson J."/>
            <person name="Hou S."/>
            <person name="Wollam A."/>
            <person name="Pepin K.H."/>
            <person name="Johnson M."/>
            <person name="Bhonagiri V."/>
            <person name="Nash W.E."/>
            <person name="Warren W."/>
            <person name="Chinwalla A."/>
            <person name="Mardis E.R."/>
            <person name="Wilson R.K."/>
        </authorList>
    </citation>
    <scope>NUCLEOTIDE SEQUENCE [LARGE SCALE GENOMIC DNA]</scope>
    <source>
        <strain evidence="3">DSM 15176</strain>
    </source>
</reference>
<dbReference type="InterPro" id="IPR025054">
    <property type="entry name" value="DUF3991"/>
</dbReference>
<feature type="region of interest" description="Disordered" evidence="1">
    <location>
        <begin position="320"/>
        <end position="346"/>
    </location>
</feature>
<dbReference type="OrthoDB" id="9802530at2"/>
<protein>
    <recommendedName>
        <fullName evidence="2">DUF3991 domain-containing protein</fullName>
    </recommendedName>
</protein>
<dbReference type="HOGENOM" id="CLU_801488_0_0_9"/>
<feature type="domain" description="DUF3991" evidence="2">
    <location>
        <begin position="128"/>
        <end position="197"/>
    </location>
</feature>
<dbReference type="Pfam" id="PF13155">
    <property type="entry name" value="Toprim_2"/>
    <property type="match status" value="1"/>
</dbReference>
<dbReference type="STRING" id="411471.SUBVAR_07403"/>
<evidence type="ECO:0000313" key="4">
    <source>
        <dbReference type="Proteomes" id="UP000003438"/>
    </source>
</evidence>
<sequence length="346" mass="39005">MSSDLRTAIIENITIADFLRSEGYEVIPRGRKLTVKGHDSLVITPDKNVFTWNSRGFGGSVIDLYMGLHSCDARTAMTELRKQLPEYEKERPKPNRPHPAKPPAPKDKESVPLILPTEDKNKWRRVYAYLISTRKITPTIVKWLVQEKTIYPDERGNLCYLGRDGKGGINYCARKGTLTPRDGQKGYRNVVEGSDYQKRCVMNHSPSHTKLVVTEAAVDAWSFASMLEIHGLDHKAYTYLSLETTYEGPLGIFLDENPQIRTIYLAQDADEGGLKSRTNCRKLLEEKGFTGRVIDKLPNANAPGAKDWNDALILKRAEMEREPVEQAPTHTDEPTVQPSIGLELTP</sequence>
<dbReference type="GO" id="GO:0003677">
    <property type="term" value="F:DNA binding"/>
    <property type="evidence" value="ECO:0007669"/>
    <property type="project" value="InterPro"/>
</dbReference>
<dbReference type="Gene3D" id="3.40.1360.10">
    <property type="match status" value="1"/>
</dbReference>
<dbReference type="Proteomes" id="UP000003438">
    <property type="component" value="Unassembled WGS sequence"/>
</dbReference>
<evidence type="ECO:0000256" key="1">
    <source>
        <dbReference type="SAM" id="MobiDB-lite"/>
    </source>
</evidence>
<evidence type="ECO:0000259" key="2">
    <source>
        <dbReference type="Pfam" id="PF13154"/>
    </source>
</evidence>
<proteinExistence type="predicted"/>
<dbReference type="AlphaFoldDB" id="D1PSM0"/>
<dbReference type="InterPro" id="IPR036977">
    <property type="entry name" value="DNA_primase_Znf_CHC2"/>
</dbReference>
<dbReference type="Gene3D" id="3.90.580.10">
    <property type="entry name" value="Zinc finger, CHC2-type domain"/>
    <property type="match status" value="1"/>
</dbReference>
<dbReference type="GO" id="GO:0008270">
    <property type="term" value="F:zinc ion binding"/>
    <property type="evidence" value="ECO:0007669"/>
    <property type="project" value="InterPro"/>
</dbReference>
<comment type="caution">
    <text evidence="3">The sequence shown here is derived from an EMBL/GenBank/DDBJ whole genome shotgun (WGS) entry which is preliminary data.</text>
</comment>
<dbReference type="GO" id="GO:0006260">
    <property type="term" value="P:DNA replication"/>
    <property type="evidence" value="ECO:0007669"/>
    <property type="project" value="InterPro"/>
</dbReference>
<dbReference type="Pfam" id="PF13154">
    <property type="entry name" value="DUF3991"/>
    <property type="match status" value="1"/>
</dbReference>
<dbReference type="SUPFAM" id="SSF57783">
    <property type="entry name" value="Zinc beta-ribbon"/>
    <property type="match status" value="1"/>
</dbReference>
<feature type="region of interest" description="Disordered" evidence="1">
    <location>
        <begin position="85"/>
        <end position="111"/>
    </location>
</feature>